<dbReference type="OrthoDB" id="428260at2759"/>
<comment type="catalytic activity">
    <reaction evidence="2">
        <text>N(6)-D-ribulosyl-L-lysyl-[protein] + ATP = N(6)-(3-O-phospho-D-ribulosyl)-L-lysyl-[protein] + ADP + H(+)</text>
        <dbReference type="Rhea" id="RHEA:48432"/>
        <dbReference type="Rhea" id="RHEA-COMP:12103"/>
        <dbReference type="Rhea" id="RHEA-COMP:12104"/>
        <dbReference type="ChEBI" id="CHEBI:15378"/>
        <dbReference type="ChEBI" id="CHEBI:30616"/>
        <dbReference type="ChEBI" id="CHEBI:90418"/>
        <dbReference type="ChEBI" id="CHEBI:90420"/>
        <dbReference type="ChEBI" id="CHEBI:456216"/>
        <dbReference type="EC" id="2.7.1.172"/>
    </reaction>
    <physiologicalReaction direction="left-to-right" evidence="2">
        <dbReference type="Rhea" id="RHEA:48433"/>
    </physiologicalReaction>
</comment>
<dbReference type="Gene3D" id="3.90.1200.10">
    <property type="match status" value="1"/>
</dbReference>
<protein>
    <recommendedName>
        <fullName evidence="1">protein-ribulosamine 3-kinase</fullName>
        <ecNumber evidence="1">2.7.1.172</ecNumber>
    </recommendedName>
</protein>
<dbReference type="Proteomes" id="UP000452235">
    <property type="component" value="Unassembled WGS sequence"/>
</dbReference>
<evidence type="ECO:0000313" key="5">
    <source>
        <dbReference type="Proteomes" id="UP000452235"/>
    </source>
</evidence>
<organism evidence="4 5">
    <name type="scientific">Aspergillus terreus</name>
    <dbReference type="NCBI Taxonomy" id="33178"/>
    <lineage>
        <taxon>Eukaryota</taxon>
        <taxon>Fungi</taxon>
        <taxon>Dikarya</taxon>
        <taxon>Ascomycota</taxon>
        <taxon>Pezizomycotina</taxon>
        <taxon>Eurotiomycetes</taxon>
        <taxon>Eurotiomycetidae</taxon>
        <taxon>Eurotiales</taxon>
        <taxon>Aspergillaceae</taxon>
        <taxon>Aspergillus</taxon>
        <taxon>Aspergillus subgen. Circumdati</taxon>
    </lineage>
</organism>
<dbReference type="InterPro" id="IPR011009">
    <property type="entry name" value="Kinase-like_dom_sf"/>
</dbReference>
<feature type="region of interest" description="Disordered" evidence="3">
    <location>
        <begin position="1"/>
        <end position="29"/>
    </location>
</feature>
<keyword evidence="5" id="KW-1185">Reference proteome</keyword>
<proteinExistence type="predicted"/>
<dbReference type="InterPro" id="IPR016477">
    <property type="entry name" value="Fructo-/Ketosamine-3-kinase"/>
</dbReference>
<dbReference type="SUPFAM" id="SSF56112">
    <property type="entry name" value="Protein kinase-like (PK-like)"/>
    <property type="match status" value="1"/>
</dbReference>
<dbReference type="GO" id="GO:0102193">
    <property type="term" value="F:protein-ribulosamine 3-kinase activity"/>
    <property type="evidence" value="ECO:0007669"/>
    <property type="project" value="UniProtKB-EC"/>
</dbReference>
<dbReference type="AlphaFoldDB" id="A0A5M3ZCI5"/>
<comment type="caution">
    <text evidence="4">The sequence shown here is derived from an EMBL/GenBank/DDBJ whole genome shotgun (WGS) entry which is preliminary data.</text>
</comment>
<gene>
    <name evidence="4" type="ORF">ATEIFO6365_0013028100</name>
</gene>
<dbReference type="PANTHER" id="PTHR21310">
    <property type="entry name" value="AMINOGLYCOSIDE PHOSPHOTRANSFERASE-RELATED-RELATED"/>
    <property type="match status" value="1"/>
</dbReference>
<name>A0A5M3ZCI5_ASPTE</name>
<evidence type="ECO:0000313" key="4">
    <source>
        <dbReference type="EMBL" id="GFF20947.1"/>
    </source>
</evidence>
<evidence type="ECO:0000256" key="2">
    <source>
        <dbReference type="ARBA" id="ARBA00048655"/>
    </source>
</evidence>
<reference evidence="4 5" key="1">
    <citation type="submission" date="2020-01" db="EMBL/GenBank/DDBJ databases">
        <title>Aspergillus terreus IFO 6365 whole genome shotgun sequence.</title>
        <authorList>
            <person name="Kanamasa S."/>
            <person name="Takahashi H."/>
        </authorList>
    </citation>
    <scope>NUCLEOTIDE SEQUENCE [LARGE SCALE GENOMIC DNA]</scope>
    <source>
        <strain evidence="4 5">IFO 6365</strain>
    </source>
</reference>
<dbReference type="InterPro" id="IPR051678">
    <property type="entry name" value="AGP_Transferase"/>
</dbReference>
<dbReference type="VEuPathDB" id="FungiDB:ATEG_09777"/>
<accession>A0A5M3ZCI5</accession>
<dbReference type="EMBL" id="BLJY01000013">
    <property type="protein sequence ID" value="GFF20947.1"/>
    <property type="molecule type" value="Genomic_DNA"/>
</dbReference>
<evidence type="ECO:0000256" key="1">
    <source>
        <dbReference type="ARBA" id="ARBA00011961"/>
    </source>
</evidence>
<dbReference type="EC" id="2.7.1.172" evidence="1"/>
<dbReference type="Pfam" id="PF03881">
    <property type="entry name" value="Fructosamin_kin"/>
    <property type="match status" value="1"/>
</dbReference>
<dbReference type="Gene3D" id="3.30.200.150">
    <property type="match status" value="1"/>
</dbReference>
<sequence>MSTLDNGSTGDDKLERTQANTGISHDRSPSPDGCIALTFERGYYHCDQLFIKRSLRPSEFGTSQSGLVHVPRLGKERLQNEAESLRFIRRTTNIPVPTVYGAFEVDDSFYLITEYIRGTAMSRLSEGQKKIVRDELRQHLATLHSIRSKTTGGPSGIVIPPYRAMKSTINDHWPPNVIVDPDTLRIRAIIDWEYAGFFPEYFEAPFYERLGPSIPLEGEKDDVKVLLQFLGDYPKK</sequence>
<evidence type="ECO:0000256" key="3">
    <source>
        <dbReference type="SAM" id="MobiDB-lite"/>
    </source>
</evidence>
<dbReference type="PANTHER" id="PTHR21310:SF15">
    <property type="entry name" value="AMINOGLYCOSIDE PHOSPHOTRANSFERASE DOMAIN-CONTAINING PROTEIN"/>
    <property type="match status" value="1"/>
</dbReference>
<dbReference type="CDD" id="cd05120">
    <property type="entry name" value="APH_ChoK_like"/>
    <property type="match status" value="1"/>
</dbReference>